<dbReference type="PANTHER" id="PTHR47371:SF3">
    <property type="entry name" value="PHOSPHOGLYCEROL TRANSFERASE I"/>
    <property type="match status" value="1"/>
</dbReference>
<dbReference type="GO" id="GO:0005886">
    <property type="term" value="C:plasma membrane"/>
    <property type="evidence" value="ECO:0007669"/>
    <property type="project" value="UniProtKB-SubCell"/>
</dbReference>
<keyword evidence="2" id="KW-1003">Cell membrane</keyword>
<dbReference type="STRING" id="1122240.GCA_000620105_00675"/>
<dbReference type="Pfam" id="PF00884">
    <property type="entry name" value="Sulfatase"/>
    <property type="match status" value="1"/>
</dbReference>
<dbReference type="CDD" id="cd16015">
    <property type="entry name" value="LTA_synthase"/>
    <property type="match status" value="1"/>
</dbReference>
<feature type="transmembrane region" description="Helical" evidence="6">
    <location>
        <begin position="184"/>
        <end position="204"/>
    </location>
</feature>
<accession>A0A2S0P7W1</accession>
<reference evidence="8 9" key="1">
    <citation type="submission" date="2018-04" db="EMBL/GenBank/DDBJ databases">
        <title>Denitrifier Microvirgula.</title>
        <authorList>
            <person name="Anderson E."/>
            <person name="Jang J."/>
            <person name="Ishii S."/>
        </authorList>
    </citation>
    <scope>NUCLEOTIDE SEQUENCE [LARGE SCALE GENOMIC DNA]</scope>
    <source>
        <strain evidence="8 9">BE2.4</strain>
    </source>
</reference>
<comment type="subcellular location">
    <subcellularLocation>
        <location evidence="1">Cell membrane</location>
        <topology evidence="1">Multi-pass membrane protein</topology>
    </subcellularLocation>
</comment>
<dbReference type="InterPro" id="IPR050448">
    <property type="entry name" value="OpgB/LTA_synthase_biosynth"/>
</dbReference>
<dbReference type="InterPro" id="IPR017850">
    <property type="entry name" value="Alkaline_phosphatase_core_sf"/>
</dbReference>
<evidence type="ECO:0000313" key="9">
    <source>
        <dbReference type="Proteomes" id="UP000244173"/>
    </source>
</evidence>
<dbReference type="SUPFAM" id="SSF53649">
    <property type="entry name" value="Alkaline phosphatase-like"/>
    <property type="match status" value="1"/>
</dbReference>
<gene>
    <name evidence="8" type="ORF">DAI18_04670</name>
</gene>
<keyword evidence="3 6" id="KW-0812">Transmembrane</keyword>
<organism evidence="8 9">
    <name type="scientific">Microvirgula aerodenitrificans</name>
    <dbReference type="NCBI Taxonomy" id="57480"/>
    <lineage>
        <taxon>Bacteria</taxon>
        <taxon>Pseudomonadati</taxon>
        <taxon>Pseudomonadota</taxon>
        <taxon>Betaproteobacteria</taxon>
        <taxon>Neisseriales</taxon>
        <taxon>Aquaspirillaceae</taxon>
        <taxon>Microvirgula</taxon>
    </lineage>
</organism>
<feature type="transmembrane region" description="Helical" evidence="6">
    <location>
        <begin position="99"/>
        <end position="121"/>
    </location>
</feature>
<feature type="transmembrane region" description="Helical" evidence="6">
    <location>
        <begin position="21"/>
        <end position="41"/>
    </location>
</feature>
<dbReference type="Proteomes" id="UP000244173">
    <property type="component" value="Chromosome"/>
</dbReference>
<keyword evidence="4 6" id="KW-1133">Transmembrane helix</keyword>
<dbReference type="Gene3D" id="3.40.720.10">
    <property type="entry name" value="Alkaline Phosphatase, subunit A"/>
    <property type="match status" value="1"/>
</dbReference>
<sequence length="686" mass="75739">MRTYQFESSAEAGFWGRCRQGLLLAVLLLVFLTGMRVWLVLGYAPADTAALKQDWLHALLMGLRFDAKWVASTLLPAWLLLALAQALPGGLRRLLDQLLVRVYAPLAVAALTLVSIVNHFYFGFYLSPINPIVFGLFEDDTGAILSTVWRDYPVVSGTLAWLAATALILWLAGRSRGRSAIAGWGKPAQALMVVLTVLGFTLLARGSFGTFPLRETDVAVSTNSFINSTVPNGPQALYTAWGIRKEMDLGRDPYAGLKRFGFKTPLEAAHALGWQGDDEAALARSVSTFAKPSLSAPRPHVVFALMESFGRELLNTQDPVANDVLGRLAPHFDQDYYFSRAISIEHGTFPSLEGLLYGTPISPLTQSGYGYKPFPFSAVKPFKDAGYKVVFITSGSASWRGLDRSLKVQGFDEVDGMQRILQRFPNATTGTWGVDDDYMFRFASERLAEADRKGEKLMLFTLSVTNHPPYRLPADYRKRPLDVNRLPAHRTADTRLAQSIMETYQYANDSLGGFMDRVKGSALASHTIVTATGDHNSRSIFEYPDSSILPLKYGVPIYLYLPPAMRPHGKVDTRAWASHRDIFPTLYAQALGMAPSWWAGRNLLAPASRPTAVSFIQDEGGQGIVISDDGAAQNLTRPAYLRWNGDQLQPAGANVPEALRAETRRAQAWLALSDWRVRRAALAEKR</sequence>
<evidence type="ECO:0000313" key="8">
    <source>
        <dbReference type="EMBL" id="AVY93415.1"/>
    </source>
</evidence>
<dbReference type="EMBL" id="CP028519">
    <property type="protein sequence ID" value="AVY93415.1"/>
    <property type="molecule type" value="Genomic_DNA"/>
</dbReference>
<evidence type="ECO:0000256" key="6">
    <source>
        <dbReference type="SAM" id="Phobius"/>
    </source>
</evidence>
<name>A0A2S0P7W1_9NEIS</name>
<feature type="domain" description="Sulfatase N-terminal" evidence="7">
    <location>
        <begin position="299"/>
        <end position="590"/>
    </location>
</feature>
<evidence type="ECO:0000256" key="3">
    <source>
        <dbReference type="ARBA" id="ARBA00022692"/>
    </source>
</evidence>
<dbReference type="PANTHER" id="PTHR47371">
    <property type="entry name" value="LIPOTEICHOIC ACID SYNTHASE"/>
    <property type="match status" value="1"/>
</dbReference>
<proteinExistence type="predicted"/>
<evidence type="ECO:0000256" key="5">
    <source>
        <dbReference type="ARBA" id="ARBA00023136"/>
    </source>
</evidence>
<feature type="transmembrane region" description="Helical" evidence="6">
    <location>
        <begin position="69"/>
        <end position="87"/>
    </location>
</feature>
<evidence type="ECO:0000256" key="2">
    <source>
        <dbReference type="ARBA" id="ARBA00022475"/>
    </source>
</evidence>
<keyword evidence="5 6" id="KW-0472">Membrane</keyword>
<feature type="transmembrane region" description="Helical" evidence="6">
    <location>
        <begin position="152"/>
        <end position="172"/>
    </location>
</feature>
<keyword evidence="9" id="KW-1185">Reference proteome</keyword>
<dbReference type="KEGG" id="maer:DAI18_04670"/>
<evidence type="ECO:0000256" key="1">
    <source>
        <dbReference type="ARBA" id="ARBA00004651"/>
    </source>
</evidence>
<dbReference type="InterPro" id="IPR000917">
    <property type="entry name" value="Sulfatase_N"/>
</dbReference>
<dbReference type="RefSeq" id="WP_107888836.1">
    <property type="nucleotide sequence ID" value="NZ_CP028519.1"/>
</dbReference>
<protein>
    <recommendedName>
        <fullName evidence="7">Sulfatase N-terminal domain-containing protein</fullName>
    </recommendedName>
</protein>
<dbReference type="OrthoDB" id="9760224at2"/>
<dbReference type="AlphaFoldDB" id="A0A2S0P7W1"/>
<evidence type="ECO:0000259" key="7">
    <source>
        <dbReference type="Pfam" id="PF00884"/>
    </source>
</evidence>
<evidence type="ECO:0000256" key="4">
    <source>
        <dbReference type="ARBA" id="ARBA00022989"/>
    </source>
</evidence>